<comment type="caution">
    <text evidence="3">The sequence shown here is derived from an EMBL/GenBank/DDBJ whole genome shotgun (WGS) entry which is preliminary data.</text>
</comment>
<dbReference type="Pfam" id="PF00856">
    <property type="entry name" value="SET"/>
    <property type="match status" value="1"/>
</dbReference>
<dbReference type="SUPFAM" id="SSF82199">
    <property type="entry name" value="SET domain"/>
    <property type="match status" value="1"/>
</dbReference>
<dbReference type="OrthoDB" id="5652580at2"/>
<dbReference type="Gene3D" id="2.170.270.10">
    <property type="entry name" value="SET domain"/>
    <property type="match status" value="1"/>
</dbReference>
<keyword evidence="1" id="KW-0472">Membrane</keyword>
<dbReference type="PROSITE" id="PS50280">
    <property type="entry name" value="SET"/>
    <property type="match status" value="1"/>
</dbReference>
<feature type="transmembrane region" description="Helical" evidence="1">
    <location>
        <begin position="356"/>
        <end position="378"/>
    </location>
</feature>
<evidence type="ECO:0000313" key="3">
    <source>
        <dbReference type="EMBL" id="KTD19299.1"/>
    </source>
</evidence>
<protein>
    <submittedName>
        <fullName evidence="3">SET domain protein</fullName>
    </submittedName>
</protein>
<keyword evidence="1" id="KW-1133">Transmembrane helix</keyword>
<gene>
    <name evidence="3" type="ORF">Llan_2151</name>
</gene>
<name>A0A0W0VGM1_9GAMM</name>
<evidence type="ECO:0000256" key="1">
    <source>
        <dbReference type="SAM" id="Phobius"/>
    </source>
</evidence>
<organism evidence="3 4">
    <name type="scientific">Legionella lansingensis</name>
    <dbReference type="NCBI Taxonomy" id="45067"/>
    <lineage>
        <taxon>Bacteria</taxon>
        <taxon>Pseudomonadati</taxon>
        <taxon>Pseudomonadota</taxon>
        <taxon>Gammaproteobacteria</taxon>
        <taxon>Legionellales</taxon>
        <taxon>Legionellaceae</taxon>
        <taxon>Legionella</taxon>
    </lineage>
</organism>
<dbReference type="STRING" id="45067.Llan_2151"/>
<dbReference type="InterPro" id="IPR051760">
    <property type="entry name" value="KMT5A"/>
</dbReference>
<dbReference type="GO" id="GO:0005700">
    <property type="term" value="C:polytene chromosome"/>
    <property type="evidence" value="ECO:0007669"/>
    <property type="project" value="TreeGrafter"/>
</dbReference>
<proteinExistence type="predicted"/>
<dbReference type="EMBL" id="LNYI01000053">
    <property type="protein sequence ID" value="KTD19299.1"/>
    <property type="molecule type" value="Genomic_DNA"/>
</dbReference>
<dbReference type="SMART" id="SM00317">
    <property type="entry name" value="SET"/>
    <property type="match status" value="1"/>
</dbReference>
<dbReference type="AlphaFoldDB" id="A0A0W0VGM1"/>
<reference evidence="3 4" key="1">
    <citation type="submission" date="2015-11" db="EMBL/GenBank/DDBJ databases">
        <title>Genomic analysis of 38 Legionella species identifies large and diverse effector repertoires.</title>
        <authorList>
            <person name="Burstein D."/>
            <person name="Amaro F."/>
            <person name="Zusman T."/>
            <person name="Lifshitz Z."/>
            <person name="Cohen O."/>
            <person name="Gilbert J.A."/>
            <person name="Pupko T."/>
            <person name="Shuman H.A."/>
            <person name="Segal G."/>
        </authorList>
    </citation>
    <scope>NUCLEOTIDE SEQUENCE [LARGE SCALE GENOMIC DNA]</scope>
    <source>
        <strain evidence="3 4">ATCC 49751</strain>
    </source>
</reference>
<accession>A0A0W0VGM1</accession>
<dbReference type="GO" id="GO:0042799">
    <property type="term" value="F:histone H4K20 methyltransferase activity"/>
    <property type="evidence" value="ECO:0007669"/>
    <property type="project" value="TreeGrafter"/>
</dbReference>
<dbReference type="Proteomes" id="UP000054869">
    <property type="component" value="Unassembled WGS sequence"/>
</dbReference>
<dbReference type="InterPro" id="IPR001214">
    <property type="entry name" value="SET_dom"/>
</dbReference>
<dbReference type="PANTHER" id="PTHR46167">
    <property type="entry name" value="N-LYSINE METHYLTRANSFERASE KMT5A"/>
    <property type="match status" value="1"/>
</dbReference>
<dbReference type="RefSeq" id="WP_028373116.1">
    <property type="nucleotide sequence ID" value="NZ_CAAAJD010000010.1"/>
</dbReference>
<sequence length="388" mass="44386">MVKIVLTNQHQQPSIKEAVLDLASGKVLLDKKQEVDFEAFKTFDFCHPLLAHPRLSSATNVYCYKYKDMEGLLSTAKYIYATLIASSEPMHCQFEITPSDEFFTPLKKVYRIPFSLNYRKAAKKTITVNQFNGIVSQASGFKFDFHDGLIIKDKISVKNLPPEINGDALFEENETIYELLNKPDDFETYELRYINNYIGFGVYAKRAIKKNQPVAFYLGVKTTHPELHAYYFGPKHDALLMGTDAQNYSNIARFINHAPNPDDADKQNSSLLEANLITQRHLLNGIEVVLFGAQRDIAKGEQLLIDYGTRYFEPGEAFRFTTKEDLLNANHQRLFDKKWEKLSVMRIMAQHGVSQAIYAILKRPIIALIIILLIWLLLHSELAASVHE</sequence>
<keyword evidence="1" id="KW-0812">Transmembrane</keyword>
<evidence type="ECO:0000313" key="4">
    <source>
        <dbReference type="Proteomes" id="UP000054869"/>
    </source>
</evidence>
<feature type="domain" description="SET" evidence="2">
    <location>
        <begin position="184"/>
        <end position="308"/>
    </location>
</feature>
<dbReference type="InterPro" id="IPR046341">
    <property type="entry name" value="SET_dom_sf"/>
</dbReference>
<dbReference type="GO" id="GO:0006357">
    <property type="term" value="P:regulation of transcription by RNA polymerase II"/>
    <property type="evidence" value="ECO:0007669"/>
    <property type="project" value="TreeGrafter"/>
</dbReference>
<dbReference type="eggNOG" id="COG2940">
    <property type="taxonomic scope" value="Bacteria"/>
</dbReference>
<evidence type="ECO:0000259" key="2">
    <source>
        <dbReference type="PROSITE" id="PS50280"/>
    </source>
</evidence>
<dbReference type="PANTHER" id="PTHR46167:SF1">
    <property type="entry name" value="N-LYSINE METHYLTRANSFERASE KMT5A"/>
    <property type="match status" value="1"/>
</dbReference>
<keyword evidence="4" id="KW-1185">Reference proteome</keyword>